<organism evidence="2 3">
    <name type="scientific">Hymenoscyphus albidus</name>
    <dbReference type="NCBI Taxonomy" id="595503"/>
    <lineage>
        <taxon>Eukaryota</taxon>
        <taxon>Fungi</taxon>
        <taxon>Dikarya</taxon>
        <taxon>Ascomycota</taxon>
        <taxon>Pezizomycotina</taxon>
        <taxon>Leotiomycetes</taxon>
        <taxon>Helotiales</taxon>
        <taxon>Helotiaceae</taxon>
        <taxon>Hymenoscyphus</taxon>
    </lineage>
</organism>
<dbReference type="AlphaFoldDB" id="A0A9N9LX89"/>
<accession>A0A9N9LX89</accession>
<dbReference type="PANTHER" id="PTHR34693">
    <property type="entry name" value="PROTEIN PAR32"/>
    <property type="match status" value="1"/>
</dbReference>
<dbReference type="InterPro" id="IPR022024">
    <property type="entry name" value="DUF3602"/>
</dbReference>
<gene>
    <name evidence="2" type="ORF">HYALB_00013609</name>
</gene>
<dbReference type="OrthoDB" id="3063476at2759"/>
<feature type="compositionally biased region" description="Low complexity" evidence="1">
    <location>
        <begin position="21"/>
        <end position="35"/>
    </location>
</feature>
<dbReference type="EMBL" id="CAJVRM010000360">
    <property type="protein sequence ID" value="CAG8980124.1"/>
    <property type="molecule type" value="Genomic_DNA"/>
</dbReference>
<evidence type="ECO:0008006" key="4">
    <source>
        <dbReference type="Google" id="ProtNLM"/>
    </source>
</evidence>
<evidence type="ECO:0000313" key="2">
    <source>
        <dbReference type="EMBL" id="CAG8980124.1"/>
    </source>
</evidence>
<keyword evidence="3" id="KW-1185">Reference proteome</keyword>
<sequence>MKAKQQIERMAAVPKEISETGRPSSSSSRHGPLSHGRGGAGNISNSPADFDPLSLQTPTIKGDVYTTGRGGSGNMTKNTDAEAARRAQDVESAPRRQSNSSSHVGRGGAANVFKPTAEDILQARKDNVKWESAIDDETNGKPQKGLADKGKDWLFGKK</sequence>
<dbReference type="InterPro" id="IPR053203">
    <property type="entry name" value="Cisplatin_resist-associated"/>
</dbReference>
<feature type="region of interest" description="Disordered" evidence="1">
    <location>
        <begin position="1"/>
        <end position="116"/>
    </location>
</feature>
<name>A0A9N9LX89_9HELO</name>
<feature type="region of interest" description="Disordered" evidence="1">
    <location>
        <begin position="131"/>
        <end position="158"/>
    </location>
</feature>
<evidence type="ECO:0000256" key="1">
    <source>
        <dbReference type="SAM" id="MobiDB-lite"/>
    </source>
</evidence>
<protein>
    <recommendedName>
        <fullName evidence="4">PAR32 protein</fullName>
    </recommendedName>
</protein>
<proteinExistence type="predicted"/>
<comment type="caution">
    <text evidence="2">The sequence shown here is derived from an EMBL/GenBank/DDBJ whole genome shotgun (WGS) entry which is preliminary data.</text>
</comment>
<evidence type="ECO:0000313" key="3">
    <source>
        <dbReference type="Proteomes" id="UP000701801"/>
    </source>
</evidence>
<dbReference type="PANTHER" id="PTHR34693:SF1">
    <property type="entry name" value="PROTEIN PAR32"/>
    <property type="match status" value="1"/>
</dbReference>
<reference evidence="2" key="1">
    <citation type="submission" date="2021-07" db="EMBL/GenBank/DDBJ databases">
        <authorList>
            <person name="Durling M."/>
        </authorList>
    </citation>
    <scope>NUCLEOTIDE SEQUENCE</scope>
</reference>
<dbReference type="Pfam" id="PF12223">
    <property type="entry name" value="DUF3602"/>
    <property type="match status" value="1"/>
</dbReference>
<feature type="compositionally biased region" description="Basic and acidic residues" evidence="1">
    <location>
        <begin position="146"/>
        <end position="158"/>
    </location>
</feature>
<feature type="compositionally biased region" description="Basic and acidic residues" evidence="1">
    <location>
        <begin position="79"/>
        <end position="94"/>
    </location>
</feature>
<dbReference type="Proteomes" id="UP000701801">
    <property type="component" value="Unassembled WGS sequence"/>
</dbReference>